<evidence type="ECO:0000256" key="1">
    <source>
        <dbReference type="SAM" id="Phobius"/>
    </source>
</evidence>
<protein>
    <submittedName>
        <fullName evidence="4">MSP domain-containing protein</fullName>
    </submittedName>
</protein>
<keyword evidence="3" id="KW-1185">Reference proteome</keyword>
<dbReference type="AlphaFoldDB" id="A0A1I7XD13"/>
<feature type="transmembrane region" description="Helical" evidence="1">
    <location>
        <begin position="38"/>
        <end position="56"/>
    </location>
</feature>
<reference evidence="4" key="1">
    <citation type="submission" date="2016-11" db="UniProtKB">
        <authorList>
            <consortium name="WormBaseParasite"/>
        </authorList>
    </citation>
    <scope>IDENTIFICATION</scope>
</reference>
<keyword evidence="1" id="KW-0812">Transmembrane</keyword>
<dbReference type="Proteomes" id="UP000095283">
    <property type="component" value="Unplaced"/>
</dbReference>
<keyword evidence="1" id="KW-1133">Transmembrane helix</keyword>
<dbReference type="PROSITE" id="PS50202">
    <property type="entry name" value="MSP"/>
    <property type="match status" value="1"/>
</dbReference>
<dbReference type="InterPro" id="IPR008962">
    <property type="entry name" value="PapD-like_sf"/>
</dbReference>
<dbReference type="InterPro" id="IPR000535">
    <property type="entry name" value="MSP_dom"/>
</dbReference>
<dbReference type="WBParaSite" id="Hba_15342">
    <property type="protein sequence ID" value="Hba_15342"/>
    <property type="gene ID" value="Hba_15342"/>
</dbReference>
<feature type="domain" description="MSP" evidence="2">
    <location>
        <begin position="245"/>
        <end position="374"/>
    </location>
</feature>
<dbReference type="SUPFAM" id="SSF49354">
    <property type="entry name" value="PapD-like"/>
    <property type="match status" value="1"/>
</dbReference>
<name>A0A1I7XD13_HETBA</name>
<dbReference type="Gene3D" id="2.60.40.10">
    <property type="entry name" value="Immunoglobulins"/>
    <property type="match status" value="1"/>
</dbReference>
<organism evidence="3 4">
    <name type="scientific">Heterorhabditis bacteriophora</name>
    <name type="common">Entomopathogenic nematode worm</name>
    <dbReference type="NCBI Taxonomy" id="37862"/>
    <lineage>
        <taxon>Eukaryota</taxon>
        <taxon>Metazoa</taxon>
        <taxon>Ecdysozoa</taxon>
        <taxon>Nematoda</taxon>
        <taxon>Chromadorea</taxon>
        <taxon>Rhabditida</taxon>
        <taxon>Rhabditina</taxon>
        <taxon>Rhabditomorpha</taxon>
        <taxon>Strongyloidea</taxon>
        <taxon>Heterorhabditidae</taxon>
        <taxon>Heterorhabditis</taxon>
    </lineage>
</organism>
<sequence>MAKTEVIEKYGERNEKSFYEAYVNLRTTENSILSRKEWAIFVFICVTLYLINGTYAKVLCNLLTSVPAAAFTYKVLISGKTTTEGYHAILFFWSLNGTMTVCDVAFTDTTGYYFGKFILLAIVSGHAFLCNKGIFENHTEMDETQNLTTIISRYDSQGYAIDTPVCSQLNSGNTQCTNSIISAVGLDTDFDELQEIMSTQHISSSPACNFIRSPYSNTTYHNLSTLSDSTCCDESRCSFIPGFGDIITNPMEKLVFSTGYRETKSITISNISSENIMWALKASNSIHAVCFTMSNVCIQSNAVHRIIAVPTCGVIPSGAQIEIKLALHTNVQWMDGDTEDKVAINYIISSELFFNKAFLSRSDKKRHLLRINYE</sequence>
<evidence type="ECO:0000259" key="2">
    <source>
        <dbReference type="PROSITE" id="PS50202"/>
    </source>
</evidence>
<keyword evidence="1" id="KW-0472">Membrane</keyword>
<dbReference type="InterPro" id="IPR013783">
    <property type="entry name" value="Ig-like_fold"/>
</dbReference>
<evidence type="ECO:0000313" key="4">
    <source>
        <dbReference type="WBParaSite" id="Hba_15342"/>
    </source>
</evidence>
<proteinExistence type="predicted"/>
<accession>A0A1I7XD13</accession>
<evidence type="ECO:0000313" key="3">
    <source>
        <dbReference type="Proteomes" id="UP000095283"/>
    </source>
</evidence>